<feature type="transmembrane region" description="Helical" evidence="12">
    <location>
        <begin position="12"/>
        <end position="32"/>
    </location>
</feature>
<keyword evidence="6 12" id="KW-0472">Membrane</keyword>
<dbReference type="AlphaFoldDB" id="A0A834SLD5"/>
<reference evidence="14" key="1">
    <citation type="submission" date="2020-09" db="EMBL/GenBank/DDBJ databases">
        <title>Genome-Enabled Discovery of Anthraquinone Biosynthesis in Senna tora.</title>
        <authorList>
            <person name="Kang S.-H."/>
            <person name="Pandey R.P."/>
            <person name="Lee C.-M."/>
            <person name="Sim J.-S."/>
            <person name="Jeong J.-T."/>
            <person name="Choi B.-S."/>
            <person name="Jung M."/>
            <person name="Ginzburg D."/>
            <person name="Zhao K."/>
            <person name="Won S.Y."/>
            <person name="Oh T.-J."/>
            <person name="Yu Y."/>
            <person name="Kim N.-H."/>
            <person name="Lee O.R."/>
            <person name="Lee T.-H."/>
            <person name="Bashyal P."/>
            <person name="Kim T.-S."/>
            <person name="Lee W.-H."/>
            <person name="Kawkins C."/>
            <person name="Kim C.-K."/>
            <person name="Kim J.S."/>
            <person name="Ahn B.O."/>
            <person name="Rhee S.Y."/>
            <person name="Sohng J.K."/>
        </authorList>
    </citation>
    <scope>NUCLEOTIDE SEQUENCE</scope>
    <source>
        <tissue evidence="14">Leaf</tissue>
    </source>
</reference>
<gene>
    <name evidence="14" type="ORF">G2W53_038766</name>
</gene>
<proteinExistence type="predicted"/>
<dbReference type="OrthoDB" id="5984008at2759"/>
<evidence type="ECO:0000256" key="7">
    <source>
        <dbReference type="ARBA" id="ARBA00023170"/>
    </source>
</evidence>
<organism evidence="14 15">
    <name type="scientific">Senna tora</name>
    <dbReference type="NCBI Taxonomy" id="362788"/>
    <lineage>
        <taxon>Eukaryota</taxon>
        <taxon>Viridiplantae</taxon>
        <taxon>Streptophyta</taxon>
        <taxon>Embryophyta</taxon>
        <taxon>Tracheophyta</taxon>
        <taxon>Spermatophyta</taxon>
        <taxon>Magnoliopsida</taxon>
        <taxon>eudicotyledons</taxon>
        <taxon>Gunneridae</taxon>
        <taxon>Pentapetalae</taxon>
        <taxon>rosids</taxon>
        <taxon>fabids</taxon>
        <taxon>Fabales</taxon>
        <taxon>Fabaceae</taxon>
        <taxon>Caesalpinioideae</taxon>
        <taxon>Cassia clade</taxon>
        <taxon>Senna</taxon>
    </lineage>
</organism>
<dbReference type="GO" id="GO:0015276">
    <property type="term" value="F:ligand-gated monoatomic ion channel activity"/>
    <property type="evidence" value="ECO:0007669"/>
    <property type="project" value="InterPro"/>
</dbReference>
<evidence type="ECO:0000256" key="12">
    <source>
        <dbReference type="SAM" id="Phobius"/>
    </source>
</evidence>
<evidence type="ECO:0000256" key="11">
    <source>
        <dbReference type="SAM" id="MobiDB-lite"/>
    </source>
</evidence>
<dbReference type="InterPro" id="IPR019594">
    <property type="entry name" value="Glu/Gly-bd"/>
</dbReference>
<feature type="region of interest" description="Disordered" evidence="11">
    <location>
        <begin position="408"/>
        <end position="449"/>
    </location>
</feature>
<evidence type="ECO:0000313" key="15">
    <source>
        <dbReference type="Proteomes" id="UP000634136"/>
    </source>
</evidence>
<evidence type="ECO:0000256" key="5">
    <source>
        <dbReference type="ARBA" id="ARBA00023065"/>
    </source>
</evidence>
<keyword evidence="10" id="KW-0407">Ion channel</keyword>
<dbReference type="FunFam" id="3.40.190.10:FF:000054">
    <property type="entry name" value="Glutamate receptor"/>
    <property type="match status" value="1"/>
</dbReference>
<keyword evidence="9" id="KW-1071">Ligand-gated ion channel</keyword>
<dbReference type="Pfam" id="PF00060">
    <property type="entry name" value="Lig_chan"/>
    <property type="match status" value="1"/>
</dbReference>
<keyword evidence="2" id="KW-0813">Transport</keyword>
<dbReference type="SUPFAM" id="SSF53850">
    <property type="entry name" value="Periplasmic binding protein-like II"/>
    <property type="match status" value="2"/>
</dbReference>
<dbReference type="EMBL" id="JAAIUW010000012">
    <property type="protein sequence ID" value="KAF7806605.1"/>
    <property type="molecule type" value="Genomic_DNA"/>
</dbReference>
<feature type="compositionally biased region" description="Low complexity" evidence="11">
    <location>
        <begin position="422"/>
        <end position="449"/>
    </location>
</feature>
<evidence type="ECO:0000256" key="1">
    <source>
        <dbReference type="ARBA" id="ARBA00004141"/>
    </source>
</evidence>
<dbReference type="Pfam" id="PF10613">
    <property type="entry name" value="Lig_chan-Glu_bd"/>
    <property type="match status" value="1"/>
</dbReference>
<evidence type="ECO:0000256" key="4">
    <source>
        <dbReference type="ARBA" id="ARBA00022989"/>
    </source>
</evidence>
<keyword evidence="4 12" id="KW-1133">Transmembrane helix</keyword>
<evidence type="ECO:0000313" key="14">
    <source>
        <dbReference type="EMBL" id="KAF7806605.1"/>
    </source>
</evidence>
<feature type="domain" description="Ionotropic glutamate receptor C-terminal" evidence="13">
    <location>
        <begin position="44"/>
        <end position="411"/>
    </location>
</feature>
<keyword evidence="15" id="KW-1185">Reference proteome</keyword>
<keyword evidence="7 14" id="KW-0675">Receptor</keyword>
<evidence type="ECO:0000259" key="13">
    <source>
        <dbReference type="SMART" id="SM00079"/>
    </source>
</evidence>
<name>A0A834SLD5_9FABA</name>
<keyword evidence="5" id="KW-0406">Ion transport</keyword>
<dbReference type="CDD" id="cd13686">
    <property type="entry name" value="GluR_Plant"/>
    <property type="match status" value="2"/>
</dbReference>
<evidence type="ECO:0000256" key="2">
    <source>
        <dbReference type="ARBA" id="ARBA00022448"/>
    </source>
</evidence>
<protein>
    <submittedName>
        <fullName evidence="14">Glutamate receptor 2.9-like</fullName>
    </submittedName>
</protein>
<dbReference type="Gene3D" id="3.40.190.10">
    <property type="entry name" value="Periplasmic binding protein-like II"/>
    <property type="match status" value="4"/>
</dbReference>
<feature type="transmembrane region" description="Helical" evidence="12">
    <location>
        <begin position="246"/>
        <end position="270"/>
    </location>
</feature>
<dbReference type="Proteomes" id="UP000634136">
    <property type="component" value="Unassembled WGS sequence"/>
</dbReference>
<dbReference type="InterPro" id="IPR001638">
    <property type="entry name" value="Solute-binding_3/MltF_N"/>
</dbReference>
<keyword evidence="3 12" id="KW-0812">Transmembrane</keyword>
<dbReference type="GO" id="GO:0016020">
    <property type="term" value="C:membrane"/>
    <property type="evidence" value="ECO:0007669"/>
    <property type="project" value="UniProtKB-SubCell"/>
</dbReference>
<dbReference type="Gene3D" id="1.10.287.70">
    <property type="match status" value="2"/>
</dbReference>
<evidence type="ECO:0000256" key="9">
    <source>
        <dbReference type="ARBA" id="ARBA00023286"/>
    </source>
</evidence>
<dbReference type="InterPro" id="IPR001320">
    <property type="entry name" value="Iontro_rcpt_C"/>
</dbReference>
<feature type="domain" description="Ionotropic glutamate receptor C-terminal" evidence="13">
    <location>
        <begin position="455"/>
        <end position="804"/>
    </location>
</feature>
<dbReference type="SMART" id="SM00079">
    <property type="entry name" value="PBPe"/>
    <property type="match status" value="2"/>
</dbReference>
<feature type="transmembrane region" description="Helical" evidence="12">
    <location>
        <begin position="588"/>
        <end position="608"/>
    </location>
</feature>
<dbReference type="InterPro" id="IPR015683">
    <property type="entry name" value="Ionotropic_Glu_rcpt"/>
</dbReference>
<comment type="caution">
    <text evidence="14">The sequence shown here is derived from an EMBL/GenBank/DDBJ whole genome shotgun (WGS) entry which is preliminary data.</text>
</comment>
<evidence type="ECO:0000256" key="8">
    <source>
        <dbReference type="ARBA" id="ARBA00023180"/>
    </source>
</evidence>
<accession>A0A834SLD5</accession>
<sequence>MASPNPNYYYNYYGYLIIISCLVLFSGFEFGASDDSVSLLGGKKLIIGVPKKSGFTQFVDAQTNPSNKTQSVKVTGYSIDVFNATLAYLSLYHTISYEFRAFVNDDGSRAGDYNQLLYQIYQKKYDAVVGDVTIVANRSNYVDFTLPYAESGVKMLVKVGHDRHLRMWIFLAPFSWDLWLSIIIFCIFIGVIIHFMERNVNNKEDDEGVENSSRREQLTRVSILWLPLAQVVLPERESVVKNCSRFVLVLWLILACILMQSYTASLSSILTINQLQPNYPNANDLRKDPGIIVGYQDGSFVKELLGDPNRLGFEKSRLKNYSGIDEYKDALDKGSRKGGADAIFDEVPYIKVFLKRYGSKNYAMVGPRYRTDGFGFAFAKDSNLTSYFSRAILNVTEGEEIEEIEERYFGTSDDDELQDQYSTSSSDDTTGPSLTSHSFAGGGDDASSCSSIRKKLKVGVPKKSDFKEFVDAESSATNKSQLVKLSGYSIDVFNATVAHLQSVGCNISFEFEAFADDDGNSAGTYDDLLHQIGKGKYDAVVGDVTIVSNRSNYVDFTLPYAESDVKMLVKVGHVPHLNMWIFLAPFSWDLWLSIIIFCIFVGAIIRFMERNNIVVNGDGGVESQRRQRITTVSVFWLPLAQMVIPETFVLAQSYTASLSSILTVDQLKPNYPNVNHLRRHHEINVGYLRDSFVRDLLENPQGLNFENSRLRNYSGIEEYKDALDKGSRKGGVDAIFDEVPYIKVFLNKYGSKNYALVGPKYRTDGFGFAFPTGSKLTSYFSRAILNVTENKEIMDEIERKYFGNNDDDELEDHWNSSSDDTPSFTTYSFAGLFMVVGVLAILGVLVSESIIMWRKYVMLAKTYGQRILLSRTSRNVTQPSVESSRNKSGDIVGSADIEPNIIHPKVRSRSLSSIDIEMLPV</sequence>
<dbReference type="FunFam" id="3.40.190.10:FF:000103">
    <property type="entry name" value="Glutamate receptor"/>
    <property type="match status" value="1"/>
</dbReference>
<comment type="subcellular location">
    <subcellularLocation>
        <location evidence="1">Membrane</location>
        <topology evidence="1">Multi-pass membrane protein</topology>
    </subcellularLocation>
</comment>
<feature type="transmembrane region" description="Helical" evidence="12">
    <location>
        <begin position="827"/>
        <end position="846"/>
    </location>
</feature>
<feature type="transmembrane region" description="Helical" evidence="12">
    <location>
        <begin position="629"/>
        <end position="651"/>
    </location>
</feature>
<evidence type="ECO:0000256" key="6">
    <source>
        <dbReference type="ARBA" id="ARBA00023136"/>
    </source>
</evidence>
<keyword evidence="8" id="KW-0325">Glycoprotein</keyword>
<evidence type="ECO:0000256" key="10">
    <source>
        <dbReference type="ARBA" id="ARBA00023303"/>
    </source>
</evidence>
<evidence type="ECO:0000256" key="3">
    <source>
        <dbReference type="ARBA" id="ARBA00022692"/>
    </source>
</evidence>
<feature type="transmembrane region" description="Helical" evidence="12">
    <location>
        <begin position="168"/>
        <end position="197"/>
    </location>
</feature>
<dbReference type="PANTHER" id="PTHR18966">
    <property type="entry name" value="IONOTROPIC GLUTAMATE RECEPTOR"/>
    <property type="match status" value="1"/>
</dbReference>
<dbReference type="Pfam" id="PF00497">
    <property type="entry name" value="SBP_bac_3"/>
    <property type="match status" value="1"/>
</dbReference>